<feature type="transmembrane region" description="Helical" evidence="2">
    <location>
        <begin position="115"/>
        <end position="133"/>
    </location>
</feature>
<dbReference type="Gene3D" id="1.20.120.1760">
    <property type="match status" value="1"/>
</dbReference>
<proteinExistence type="predicted"/>
<reference evidence="3 4" key="1">
    <citation type="submission" date="2018-06" db="EMBL/GenBank/DDBJ databases">
        <authorList>
            <consortium name="Pathogen Informatics"/>
            <person name="Doyle S."/>
        </authorList>
    </citation>
    <scope>NUCLEOTIDE SEQUENCE [LARGE SCALE GENOMIC DNA]</scope>
    <source>
        <strain evidence="4">NCTC 11297</strain>
    </source>
</reference>
<feature type="transmembrane region" description="Helical" evidence="2">
    <location>
        <begin position="153"/>
        <end position="169"/>
    </location>
</feature>
<protein>
    <submittedName>
        <fullName evidence="3">Inner membrane protein YnbA</fullName>
    </submittedName>
</protein>
<keyword evidence="2" id="KW-1133">Transmembrane helix</keyword>
<dbReference type="GO" id="GO:0008654">
    <property type="term" value="P:phospholipid biosynthetic process"/>
    <property type="evidence" value="ECO:0007669"/>
    <property type="project" value="InterPro"/>
</dbReference>
<feature type="compositionally biased region" description="Polar residues" evidence="1">
    <location>
        <begin position="223"/>
        <end position="235"/>
    </location>
</feature>
<dbReference type="AlphaFoldDB" id="A0A379AT60"/>
<dbReference type="GO" id="GO:0016780">
    <property type="term" value="F:phosphotransferase activity, for other substituted phosphate groups"/>
    <property type="evidence" value="ECO:0007669"/>
    <property type="project" value="InterPro"/>
</dbReference>
<dbReference type="EMBL" id="UGSP01000001">
    <property type="protein sequence ID" value="SUB24810.1"/>
    <property type="molecule type" value="Genomic_DNA"/>
</dbReference>
<keyword evidence="2" id="KW-0812">Transmembrane</keyword>
<feature type="compositionally biased region" description="Basic and acidic residues" evidence="1">
    <location>
        <begin position="206"/>
        <end position="221"/>
    </location>
</feature>
<dbReference type="Proteomes" id="UP000255098">
    <property type="component" value="Unassembled WGS sequence"/>
</dbReference>
<evidence type="ECO:0000313" key="4">
    <source>
        <dbReference type="Proteomes" id="UP000255098"/>
    </source>
</evidence>
<sequence length="244" mass="27139">MSIYDLKPKFQNLLRPTVVKLERKGVTANQVTLAACGISVILGVFLTALSAVHWLFILIPIWLFVRMALNAIDGMLAREFQQKSRLGGYLNEITDVVSDAALYLPFAFIAPFDPLVIGLIIWLAALTEFCGVLGQVQGQTRRYDGPLGKSDRAFLFGLLGLIYTFMPILPTWFYALAWLVVALLILTCVKRVKSGLVEGKALDQNIENKPDEEQAEDRADNESAVQFSAENATQQKSEENENAR</sequence>
<feature type="region of interest" description="Disordered" evidence="1">
    <location>
        <begin position="206"/>
        <end position="244"/>
    </location>
</feature>
<organism evidence="3 4">
    <name type="scientific">Avibacterium avium</name>
    <name type="common">Pasteurella avium</name>
    <dbReference type="NCBI Taxonomy" id="751"/>
    <lineage>
        <taxon>Bacteria</taxon>
        <taxon>Pseudomonadati</taxon>
        <taxon>Pseudomonadota</taxon>
        <taxon>Gammaproteobacteria</taxon>
        <taxon>Pasteurellales</taxon>
        <taxon>Pasteurellaceae</taxon>
        <taxon>Avibacterium</taxon>
    </lineage>
</organism>
<name>A0A379AT60_AVIAV</name>
<gene>
    <name evidence="3" type="primary">ynbA</name>
    <name evidence="3" type="ORF">NCTC11297_01873</name>
</gene>
<dbReference type="Pfam" id="PF01066">
    <property type="entry name" value="CDP-OH_P_transf"/>
    <property type="match status" value="1"/>
</dbReference>
<feature type="transmembrane region" description="Helical" evidence="2">
    <location>
        <begin position="31"/>
        <end position="49"/>
    </location>
</feature>
<dbReference type="GO" id="GO:0016020">
    <property type="term" value="C:membrane"/>
    <property type="evidence" value="ECO:0007669"/>
    <property type="project" value="InterPro"/>
</dbReference>
<keyword evidence="4" id="KW-1185">Reference proteome</keyword>
<keyword evidence="2" id="KW-0472">Membrane</keyword>
<evidence type="ECO:0000256" key="2">
    <source>
        <dbReference type="SAM" id="Phobius"/>
    </source>
</evidence>
<evidence type="ECO:0000313" key="3">
    <source>
        <dbReference type="EMBL" id="SUB24810.1"/>
    </source>
</evidence>
<evidence type="ECO:0000256" key="1">
    <source>
        <dbReference type="SAM" id="MobiDB-lite"/>
    </source>
</evidence>
<dbReference type="InterPro" id="IPR043130">
    <property type="entry name" value="CDP-OH_PTrfase_TM_dom"/>
</dbReference>
<accession>A0A379AT60</accession>
<dbReference type="InterPro" id="IPR000462">
    <property type="entry name" value="CDP-OH_P_trans"/>
</dbReference>